<dbReference type="Gene3D" id="2.30.60.10">
    <property type="entry name" value="Cyanovirin-N"/>
    <property type="match status" value="1"/>
</dbReference>
<name>A0A9W8U6M8_9HYPO</name>
<dbReference type="Proteomes" id="UP001152130">
    <property type="component" value="Unassembled WGS sequence"/>
</dbReference>
<feature type="signal peptide" evidence="2">
    <location>
        <begin position="1"/>
        <end position="18"/>
    </location>
</feature>
<feature type="region of interest" description="Disordered" evidence="1">
    <location>
        <begin position="23"/>
        <end position="53"/>
    </location>
</feature>
<dbReference type="EMBL" id="JAPDHF010000020">
    <property type="protein sequence ID" value="KAJ4006116.1"/>
    <property type="molecule type" value="Genomic_DNA"/>
</dbReference>
<evidence type="ECO:0000313" key="4">
    <source>
        <dbReference type="EMBL" id="KAJ4006116.1"/>
    </source>
</evidence>
<proteinExistence type="predicted"/>
<sequence length="160" mass="17178">MVKPIVLASALLAAVTMAAPASKSEEPTAVTVAAEAGEAEESAAEPTQASNDEEPIELMSFMGSCRSCRMSGTSLTCECANGAGGWHRSWVDLNQCVGNADGWIRWWNNGGFGGSCNHLSLDGDSRLRAYCFNNNGYRVMSTLLLNERIHNSWGQLWCGN</sequence>
<accession>A0A9W8U6M8</accession>
<dbReference type="Pfam" id="PF08881">
    <property type="entry name" value="CVNH"/>
    <property type="match status" value="1"/>
</dbReference>
<dbReference type="OrthoDB" id="2947935at2759"/>
<organism evidence="4 5">
    <name type="scientific">Fusarium irregulare</name>
    <dbReference type="NCBI Taxonomy" id="2494466"/>
    <lineage>
        <taxon>Eukaryota</taxon>
        <taxon>Fungi</taxon>
        <taxon>Dikarya</taxon>
        <taxon>Ascomycota</taxon>
        <taxon>Pezizomycotina</taxon>
        <taxon>Sordariomycetes</taxon>
        <taxon>Hypocreomycetidae</taxon>
        <taxon>Hypocreales</taxon>
        <taxon>Nectriaceae</taxon>
        <taxon>Fusarium</taxon>
        <taxon>Fusarium incarnatum-equiseti species complex</taxon>
    </lineage>
</organism>
<dbReference type="SUPFAM" id="SSF51322">
    <property type="entry name" value="Cyanovirin-N"/>
    <property type="match status" value="1"/>
</dbReference>
<feature type="chain" id="PRO_5040898117" description="Cyanovirin-N domain-containing protein" evidence="2">
    <location>
        <begin position="19"/>
        <end position="160"/>
    </location>
</feature>
<dbReference type="SMART" id="SM01111">
    <property type="entry name" value="CVNH"/>
    <property type="match status" value="1"/>
</dbReference>
<dbReference type="AlphaFoldDB" id="A0A9W8U6M8"/>
<protein>
    <recommendedName>
        <fullName evidence="3">Cyanovirin-N domain-containing protein</fullName>
    </recommendedName>
</protein>
<evidence type="ECO:0000259" key="3">
    <source>
        <dbReference type="SMART" id="SM01111"/>
    </source>
</evidence>
<feature type="compositionally biased region" description="Low complexity" evidence="1">
    <location>
        <begin position="23"/>
        <end position="36"/>
    </location>
</feature>
<evidence type="ECO:0000313" key="5">
    <source>
        <dbReference type="Proteomes" id="UP001152130"/>
    </source>
</evidence>
<gene>
    <name evidence="4" type="ORF">NW766_010945</name>
</gene>
<dbReference type="InterPro" id="IPR036673">
    <property type="entry name" value="Cyanovirin-N_sf"/>
</dbReference>
<comment type="caution">
    <text evidence="4">The sequence shown here is derived from an EMBL/GenBank/DDBJ whole genome shotgun (WGS) entry which is preliminary data.</text>
</comment>
<keyword evidence="5" id="KW-1185">Reference proteome</keyword>
<feature type="domain" description="Cyanovirin-N" evidence="3">
    <location>
        <begin position="60"/>
        <end position="158"/>
    </location>
</feature>
<dbReference type="InterPro" id="IPR011058">
    <property type="entry name" value="Cyanovirin-N"/>
</dbReference>
<evidence type="ECO:0000256" key="1">
    <source>
        <dbReference type="SAM" id="MobiDB-lite"/>
    </source>
</evidence>
<keyword evidence="2" id="KW-0732">Signal</keyword>
<reference evidence="4" key="1">
    <citation type="submission" date="2022-10" db="EMBL/GenBank/DDBJ databases">
        <title>Fusarium specimens isolated from Avocado Roots.</title>
        <authorList>
            <person name="Stajich J."/>
            <person name="Roper C."/>
            <person name="Heimlech-Rivalta G."/>
        </authorList>
    </citation>
    <scope>NUCLEOTIDE SEQUENCE</scope>
    <source>
        <strain evidence="4">CF00143</strain>
    </source>
</reference>
<evidence type="ECO:0000256" key="2">
    <source>
        <dbReference type="SAM" id="SignalP"/>
    </source>
</evidence>